<dbReference type="KEGG" id="wvi:Weevi_0159"/>
<dbReference type="SUPFAM" id="SSF55298">
    <property type="entry name" value="YjgF-like"/>
    <property type="match status" value="1"/>
</dbReference>
<organism evidence="1 2">
    <name type="scientific">Weeksella virosa (strain ATCC 43766 / DSM 16922 / JCM 21250 / CCUG 30538 / CDC 9751 / IAM 14551 / NBRC 16016 / NCTC 11634 / CL345/78)</name>
    <dbReference type="NCBI Taxonomy" id="865938"/>
    <lineage>
        <taxon>Bacteria</taxon>
        <taxon>Pseudomonadati</taxon>
        <taxon>Bacteroidota</taxon>
        <taxon>Flavobacteriia</taxon>
        <taxon>Flavobacteriales</taxon>
        <taxon>Weeksellaceae</taxon>
        <taxon>Weeksella</taxon>
    </lineage>
</organism>
<keyword evidence="2" id="KW-1185">Reference proteome</keyword>
<dbReference type="eggNOG" id="COG0251">
    <property type="taxonomic scope" value="Bacteria"/>
</dbReference>
<dbReference type="InterPro" id="IPR035959">
    <property type="entry name" value="RutC-like_sf"/>
</dbReference>
<dbReference type="HOGENOM" id="CLU_100715_4_4_10"/>
<gene>
    <name evidence="1" type="ordered locus">Weevi_0159</name>
</gene>
<dbReference type="Gene3D" id="3.30.1330.40">
    <property type="entry name" value="RutC-like"/>
    <property type="match status" value="1"/>
</dbReference>
<dbReference type="AlphaFoldDB" id="F0NXA9"/>
<protein>
    <submittedName>
        <fullName evidence="1">Endoribonuclease L-PSP</fullName>
    </submittedName>
</protein>
<dbReference type="Proteomes" id="UP000008641">
    <property type="component" value="Chromosome"/>
</dbReference>
<evidence type="ECO:0000313" key="1">
    <source>
        <dbReference type="EMBL" id="ADX66883.1"/>
    </source>
</evidence>
<dbReference type="PANTHER" id="PTHR43857">
    <property type="entry name" value="BLR7761 PROTEIN"/>
    <property type="match status" value="1"/>
</dbReference>
<reference evidence="1 2" key="1">
    <citation type="journal article" date="2011" name="Stand. Genomic Sci.">
        <title>Complete genome sequence of Weeksella virosa type strain (9751).</title>
        <authorList>
            <person name="Lang E."/>
            <person name="Teshima H."/>
            <person name="Lucas S."/>
            <person name="Lapidus A."/>
            <person name="Hammon N."/>
            <person name="Deshpande S."/>
            <person name="Nolan M."/>
            <person name="Cheng J.F."/>
            <person name="Pitluck S."/>
            <person name="Liolios K."/>
            <person name="Pagani I."/>
            <person name="Mikhailova N."/>
            <person name="Ivanova N."/>
            <person name="Mavromatis K."/>
            <person name="Pati A."/>
            <person name="Tapia R."/>
            <person name="Han C."/>
            <person name="Goodwin L."/>
            <person name="Chen A."/>
            <person name="Palaniappan K."/>
            <person name="Land M."/>
            <person name="Hauser L."/>
            <person name="Chang Y.J."/>
            <person name="Jeffries C.D."/>
            <person name="Brambilla E.M."/>
            <person name="Kopitz M."/>
            <person name="Rohde M."/>
            <person name="Goker M."/>
            <person name="Tindall B.J."/>
            <person name="Detter J.C."/>
            <person name="Woyke T."/>
            <person name="Bristow J."/>
            <person name="Eisen J.A."/>
            <person name="Markowitz V."/>
            <person name="Hugenholtz P."/>
            <person name="Klenk H.P."/>
            <person name="Kyrpides N.C."/>
        </authorList>
    </citation>
    <scope>NUCLEOTIDE SEQUENCE [LARGE SCALE GENOMIC DNA]</scope>
    <source>
        <strain evidence="2">ATCC 43766 / DSM 16922 / JCM 21250 / NBRC 16016 / NCTC 11634 / CL345/78</strain>
    </source>
</reference>
<accession>F0NXA9</accession>
<dbReference type="InterPro" id="IPR006175">
    <property type="entry name" value="YjgF/YER057c/UK114"/>
</dbReference>
<name>F0NXA9_WEEVC</name>
<evidence type="ECO:0000313" key="2">
    <source>
        <dbReference type="Proteomes" id="UP000008641"/>
    </source>
</evidence>
<dbReference type="Pfam" id="PF01042">
    <property type="entry name" value="Ribonuc_L-PSP"/>
    <property type="match status" value="1"/>
</dbReference>
<dbReference type="EMBL" id="CP002455">
    <property type="protein sequence ID" value="ADX66883.1"/>
    <property type="molecule type" value="Genomic_DNA"/>
</dbReference>
<proteinExistence type="predicted"/>
<dbReference type="PANTHER" id="PTHR43857:SF1">
    <property type="entry name" value="YJGH FAMILY PROTEIN"/>
    <property type="match status" value="1"/>
</dbReference>
<sequence length="129" mass="14682">MKIIRLNPENIPAPVGKYSHVTIIPKNSDLYTFSGQIGVDSDGNIPENLNEQVHNTFKNIKQILESQNLTSDDVIKVNIWATEEIDWDFLYAEWETLFGQTYPSMTIGYVKALGLPEIKIEVEIWGAKQ</sequence>
<dbReference type="RefSeq" id="WP_013597275.1">
    <property type="nucleotide sequence ID" value="NC_015144.1"/>
</dbReference>
<dbReference type="STRING" id="865938.Weevi_0159"/>
<dbReference type="OrthoDB" id="9795206at2"/>
<dbReference type="CDD" id="cd00448">
    <property type="entry name" value="YjgF_YER057c_UK114_family"/>
    <property type="match status" value="1"/>
</dbReference>
<reference evidence="2" key="2">
    <citation type="journal article" date="2011" name="Stand. Genomic Sci.">
        <title>Complete genome sequence of Weeksella virosa type strain (9751T).</title>
        <authorList>
            <person name="Lang E."/>
            <person name="Teshima H."/>
            <person name="Lucas S."/>
            <person name="Lapidus A."/>
            <person name="Hammon N."/>
            <person name="Deshpande S."/>
            <person name="Nolan M."/>
            <person name="Cheng J."/>
            <person name="Pitluck S."/>
            <person name="Liolios K."/>
            <person name="Pagani I."/>
            <person name="Mikhailova N."/>
            <person name="Ivanova N."/>
            <person name="Mavromatis K."/>
            <person name="Pati A."/>
            <person name="Tapia R."/>
            <person name="Han C."/>
            <person name="Goodwin L."/>
            <person name="Chen A."/>
            <person name="Palaniappan K."/>
            <person name="Land M."/>
            <person name="Hauser L."/>
            <person name="Chang Y."/>
            <person name="Jeffries C."/>
            <person name="Brambilla E."/>
            <person name="Kopitz M."/>
            <person name="Rohde M."/>
            <person name="Goker M."/>
            <person name="Tindall B."/>
            <person name="Detter J."/>
            <person name="Woyke T."/>
            <person name="Bristow J."/>
            <person name="Eisen J."/>
            <person name="Markowitz V."/>
            <person name="Hugenholtz P."/>
            <person name="Klenk H."/>
            <person name="Kyrpides N."/>
        </authorList>
    </citation>
    <scope>NUCLEOTIDE SEQUENCE [LARGE SCALE GENOMIC DNA]</scope>
    <source>
        <strain evidence="2">ATCC 43766 / DSM 16922 / JCM 21250 / NBRC 16016 / NCTC 11634 / CL345/78</strain>
    </source>
</reference>